<dbReference type="PROSITE" id="PS00523">
    <property type="entry name" value="SULFATASE_1"/>
    <property type="match status" value="1"/>
</dbReference>
<comment type="similarity">
    <text evidence="1">Belongs to the sulfatase family.</text>
</comment>
<accession>A0A1G6RIK1</accession>
<organism evidence="6 7">
    <name type="scientific">Niabella drilacis (strain DSM 25811 / CCM 8410 / CCUG 62505 / LMG 26954 / E90)</name>
    <dbReference type="NCBI Taxonomy" id="1285928"/>
    <lineage>
        <taxon>Bacteria</taxon>
        <taxon>Pseudomonadati</taxon>
        <taxon>Bacteroidota</taxon>
        <taxon>Chitinophagia</taxon>
        <taxon>Chitinophagales</taxon>
        <taxon>Chitinophagaceae</taxon>
        <taxon>Niabella</taxon>
    </lineage>
</organism>
<evidence type="ECO:0000256" key="3">
    <source>
        <dbReference type="ARBA" id="ARBA00022801"/>
    </source>
</evidence>
<keyword evidence="2" id="KW-0479">Metal-binding</keyword>
<dbReference type="PROSITE" id="PS00149">
    <property type="entry name" value="SULFATASE_2"/>
    <property type="match status" value="1"/>
</dbReference>
<reference evidence="7" key="1">
    <citation type="submission" date="2016-10" db="EMBL/GenBank/DDBJ databases">
        <authorList>
            <person name="Varghese N."/>
            <person name="Submissions S."/>
        </authorList>
    </citation>
    <scope>NUCLEOTIDE SEQUENCE [LARGE SCALE GENOMIC DNA]</scope>
    <source>
        <strain evidence="7">DSM 25811 / CCM 8410 / LMG 26954 / E90</strain>
    </source>
</reference>
<keyword evidence="3" id="KW-0378">Hydrolase</keyword>
<dbReference type="GO" id="GO:0046872">
    <property type="term" value="F:metal ion binding"/>
    <property type="evidence" value="ECO:0007669"/>
    <property type="project" value="UniProtKB-KW"/>
</dbReference>
<evidence type="ECO:0000313" key="7">
    <source>
        <dbReference type="Proteomes" id="UP000198757"/>
    </source>
</evidence>
<keyword evidence="7" id="KW-1185">Reference proteome</keyword>
<dbReference type="Gene3D" id="3.40.720.10">
    <property type="entry name" value="Alkaline Phosphatase, subunit A"/>
    <property type="match status" value="1"/>
</dbReference>
<feature type="signal peptide" evidence="4">
    <location>
        <begin position="1"/>
        <end position="19"/>
    </location>
</feature>
<evidence type="ECO:0000259" key="5">
    <source>
        <dbReference type="Pfam" id="PF00884"/>
    </source>
</evidence>
<protein>
    <submittedName>
        <fullName evidence="6">Choline-sulfatase</fullName>
    </submittedName>
</protein>
<dbReference type="AlphaFoldDB" id="A0A1G6RIK1"/>
<dbReference type="GO" id="GO:0008484">
    <property type="term" value="F:sulfuric ester hydrolase activity"/>
    <property type="evidence" value="ECO:0007669"/>
    <property type="project" value="TreeGrafter"/>
</dbReference>
<proteinExistence type="inferred from homology"/>
<evidence type="ECO:0000256" key="4">
    <source>
        <dbReference type="SAM" id="SignalP"/>
    </source>
</evidence>
<dbReference type="RefSeq" id="WP_090390246.1">
    <property type="nucleotide sequence ID" value="NZ_FMZO01000005.1"/>
</dbReference>
<keyword evidence="4" id="KW-0732">Signal</keyword>
<dbReference type="InterPro" id="IPR024607">
    <property type="entry name" value="Sulfatase_CS"/>
</dbReference>
<evidence type="ECO:0000256" key="1">
    <source>
        <dbReference type="ARBA" id="ARBA00008779"/>
    </source>
</evidence>
<evidence type="ECO:0000256" key="2">
    <source>
        <dbReference type="ARBA" id="ARBA00022723"/>
    </source>
</evidence>
<dbReference type="EMBL" id="FMZO01000005">
    <property type="protein sequence ID" value="SDD03817.1"/>
    <property type="molecule type" value="Genomic_DNA"/>
</dbReference>
<dbReference type="PANTHER" id="PTHR45953">
    <property type="entry name" value="IDURONATE 2-SULFATASE"/>
    <property type="match status" value="1"/>
</dbReference>
<feature type="chain" id="PRO_5011517448" evidence="4">
    <location>
        <begin position="20"/>
        <end position="473"/>
    </location>
</feature>
<dbReference type="PANTHER" id="PTHR45953:SF1">
    <property type="entry name" value="IDURONATE 2-SULFATASE"/>
    <property type="match status" value="1"/>
</dbReference>
<gene>
    <name evidence="6" type="ORF">SAMN04487894_105278</name>
</gene>
<dbReference type="InterPro" id="IPR017850">
    <property type="entry name" value="Alkaline_phosphatase_core_sf"/>
</dbReference>
<dbReference type="Pfam" id="PF00884">
    <property type="entry name" value="Sulfatase"/>
    <property type="match status" value="1"/>
</dbReference>
<dbReference type="GO" id="GO:0005737">
    <property type="term" value="C:cytoplasm"/>
    <property type="evidence" value="ECO:0007669"/>
    <property type="project" value="TreeGrafter"/>
</dbReference>
<dbReference type="InterPro" id="IPR000917">
    <property type="entry name" value="Sulfatase_N"/>
</dbReference>
<dbReference type="STRING" id="1285928.SAMN04487894_105278"/>
<dbReference type="Proteomes" id="UP000198757">
    <property type="component" value="Unassembled WGS sequence"/>
</dbReference>
<sequence length="473" mass="53313">MYLKWICLMVFCFGSLLSAKGQETRSGKNILIIMTDEQSADAMSAVAGNRYLHTPNMDALVKSGISFTRAYCANPLCTPSRSAMFTGRYPHELGIMDNETPRSDTVHFPVMGTFFSAKGYETGYVGKWHVPAFPLKNKQISGFQWAENNQLGGADSLLPGSAIRFINKKRKQPFLLVVSFVNPHNICEWARGDRLPDGNIATPVSAAGYPPLLPNHAPSVNESDINRDLRKAVQANPKFPVGNFTMEQWQAYRWAYYRLVEKTDGYIGRVLKALKASGQYENTLIVFLSDHGDMQGAHQWNQKTVFYEEAARVPFILSGPGLEHKRSDRLVNTGIDLIPTICAYAGIDPSIALPGRDVLLPGADRRYIVAANRVAVGVNIFPGKKSFKPEGRMVRSAQFKYWIYDEGRQRESLFDIDKDPGEMKDLARLPAYRNVLETHRRYLKEWAERYKDAKALDLLDHIPERLATEAQKR</sequence>
<evidence type="ECO:0000313" key="6">
    <source>
        <dbReference type="EMBL" id="SDD03817.1"/>
    </source>
</evidence>
<name>A0A1G6RIK1_NIADE</name>
<dbReference type="SUPFAM" id="SSF53649">
    <property type="entry name" value="Alkaline phosphatase-like"/>
    <property type="match status" value="1"/>
</dbReference>
<dbReference type="OrthoDB" id="9789742at2"/>
<dbReference type="CDD" id="cd16022">
    <property type="entry name" value="sulfatase_like"/>
    <property type="match status" value="1"/>
</dbReference>
<feature type="domain" description="Sulfatase N-terminal" evidence="5">
    <location>
        <begin position="28"/>
        <end position="347"/>
    </location>
</feature>